<feature type="compositionally biased region" description="Basic and acidic residues" evidence="1">
    <location>
        <begin position="423"/>
        <end position="437"/>
    </location>
</feature>
<comment type="caution">
    <text evidence="2">The sequence shown here is derived from an EMBL/GenBank/DDBJ whole genome shotgun (WGS) entry which is preliminary data.</text>
</comment>
<feature type="region of interest" description="Disordered" evidence="1">
    <location>
        <begin position="333"/>
        <end position="352"/>
    </location>
</feature>
<feature type="compositionally biased region" description="Polar residues" evidence="1">
    <location>
        <begin position="310"/>
        <end position="321"/>
    </location>
</feature>
<dbReference type="AlphaFoldDB" id="A0A8H6HPR6"/>
<feature type="compositionally biased region" description="Basic residues" evidence="1">
    <location>
        <begin position="408"/>
        <end position="422"/>
    </location>
</feature>
<feature type="compositionally biased region" description="Polar residues" evidence="1">
    <location>
        <begin position="338"/>
        <end position="352"/>
    </location>
</feature>
<feature type="region of interest" description="Disordered" evidence="1">
    <location>
        <begin position="378"/>
        <end position="437"/>
    </location>
</feature>
<dbReference type="Proteomes" id="UP000521943">
    <property type="component" value="Unassembled WGS sequence"/>
</dbReference>
<feature type="compositionally biased region" description="Basic and acidic residues" evidence="1">
    <location>
        <begin position="240"/>
        <end position="271"/>
    </location>
</feature>
<evidence type="ECO:0000313" key="2">
    <source>
        <dbReference type="EMBL" id="KAF6750102.1"/>
    </source>
</evidence>
<organism evidence="2 3">
    <name type="scientific">Ephemerocybe angulata</name>
    <dbReference type="NCBI Taxonomy" id="980116"/>
    <lineage>
        <taxon>Eukaryota</taxon>
        <taxon>Fungi</taxon>
        <taxon>Dikarya</taxon>
        <taxon>Basidiomycota</taxon>
        <taxon>Agaricomycotina</taxon>
        <taxon>Agaricomycetes</taxon>
        <taxon>Agaricomycetidae</taxon>
        <taxon>Agaricales</taxon>
        <taxon>Agaricineae</taxon>
        <taxon>Psathyrellaceae</taxon>
        <taxon>Ephemerocybe</taxon>
    </lineage>
</organism>
<sequence>MPEHSPVHLQAPESPRFAGPSRTTRTEERPSPEPDSEEEETNNAPVLLPGGPPQALGDPLIDATRVREYLVQEVILEIPTCMSTTTFARDGPDGFGSIAGRYYNVLKRAEEGLGRKLPSGAHLVNPEARDFFKAEYAMIDEILTHVQKYISDRGETGYRVNVERWKPLAGRMFEVRDTCKDAMAYAGEGSLDVPRWGKTGRMSDFWSLNDFEILSVAFRSECELFLSSVTRAVMAAVQHDAQKQKDEVVTEDRRRSEETKGKQVDPGERRTTTRAPTSSFEPVYPDHYNGVRPIEERSVSSRAREPPVRTSHNPFVSPQNTFHSRLTNPANFRPLGSLVNSPNRISASAGSTQRYREMLQPTYPDQNLQDSTENNFEPIEQDSRVRFDITAPGDPGDSSPDDSDGGKDHRKRGKRGSRKPRKDRATSDDKDRSKDEPKFDMRLKVDMIPTWDGNEDTLGIWITKMNSLSIQSKLIWTQLGRLAPTRLTGPAEQWYYSLHPNVRTTLEQNWDNLRGAISQYWMNQAFMEKQKLRANRATYRDTNHPKESPSEYFIRKLNLLQLSYDYHDRELIQEIMNGAPTTWTTIVTPHLYQHLEDFQANIKYHEDLLLRLEPPRTYFGNFGGNASRNPFRNSYRSNPTPARVNLVGSHDKLKPPQFPKDDENVSKRGTPESKGGRACRHCGSMKHWDYECKYARRGERQARVNFVEVAEDEAEAQAAYDDLFYGLDSEDEQDF</sequence>
<evidence type="ECO:0000313" key="3">
    <source>
        <dbReference type="Proteomes" id="UP000521943"/>
    </source>
</evidence>
<feature type="compositionally biased region" description="Basic and acidic residues" evidence="1">
    <location>
        <begin position="293"/>
        <end position="307"/>
    </location>
</feature>
<accession>A0A8H6HPR6</accession>
<dbReference type="EMBL" id="JACGCI010000059">
    <property type="protein sequence ID" value="KAF6750102.1"/>
    <property type="molecule type" value="Genomic_DNA"/>
</dbReference>
<protein>
    <recommendedName>
        <fullName evidence="4">Retrotransposon gag domain-containing protein</fullName>
    </recommendedName>
</protein>
<evidence type="ECO:0000256" key="1">
    <source>
        <dbReference type="SAM" id="MobiDB-lite"/>
    </source>
</evidence>
<feature type="compositionally biased region" description="Polar residues" evidence="1">
    <location>
        <begin position="629"/>
        <end position="640"/>
    </location>
</feature>
<feature type="region of interest" description="Disordered" evidence="1">
    <location>
        <begin position="629"/>
        <end position="678"/>
    </location>
</feature>
<dbReference type="OrthoDB" id="3203159at2759"/>
<feature type="region of interest" description="Disordered" evidence="1">
    <location>
        <begin position="238"/>
        <end position="321"/>
    </location>
</feature>
<name>A0A8H6HPR6_9AGAR</name>
<feature type="compositionally biased region" description="Basic and acidic residues" evidence="1">
    <location>
        <begin position="649"/>
        <end position="675"/>
    </location>
</feature>
<evidence type="ECO:0008006" key="4">
    <source>
        <dbReference type="Google" id="ProtNLM"/>
    </source>
</evidence>
<reference evidence="2 3" key="1">
    <citation type="submission" date="2020-07" db="EMBL/GenBank/DDBJ databases">
        <title>Comparative genomics of pyrophilous fungi reveals a link between fire events and developmental genes.</title>
        <authorList>
            <consortium name="DOE Joint Genome Institute"/>
            <person name="Steindorff A.S."/>
            <person name="Carver A."/>
            <person name="Calhoun S."/>
            <person name="Stillman K."/>
            <person name="Liu H."/>
            <person name="Lipzen A."/>
            <person name="Pangilinan J."/>
            <person name="Labutti K."/>
            <person name="Bruns T.D."/>
            <person name="Grigoriev I.V."/>
        </authorList>
    </citation>
    <scope>NUCLEOTIDE SEQUENCE [LARGE SCALE GENOMIC DNA]</scope>
    <source>
        <strain evidence="2 3">CBS 144469</strain>
    </source>
</reference>
<keyword evidence="3" id="KW-1185">Reference proteome</keyword>
<gene>
    <name evidence="2" type="ORF">DFP72DRAFT_1072715</name>
</gene>
<proteinExistence type="predicted"/>
<feature type="region of interest" description="Disordered" evidence="1">
    <location>
        <begin position="1"/>
        <end position="58"/>
    </location>
</feature>